<protein>
    <submittedName>
        <fullName evidence="1">Uncharacterized protein</fullName>
    </submittedName>
</protein>
<dbReference type="Proteomes" id="UP000799754">
    <property type="component" value="Unassembled WGS sequence"/>
</dbReference>
<gene>
    <name evidence="1" type="ORF">BU25DRAFT_415881</name>
</gene>
<dbReference type="EMBL" id="MU006752">
    <property type="protein sequence ID" value="KAF2621682.1"/>
    <property type="molecule type" value="Genomic_DNA"/>
</dbReference>
<accession>A0ACB6RL35</accession>
<evidence type="ECO:0000313" key="2">
    <source>
        <dbReference type="Proteomes" id="UP000799754"/>
    </source>
</evidence>
<sequence>MDKKVPVALALLTLSHLMEGAAARLAQSCLKFHGDVVFILNEHLYKGLRGTYHKGEAAGLRSSFNSGVLFG</sequence>
<proteinExistence type="predicted"/>
<organism evidence="1 2">
    <name type="scientific">Macroventuria anomochaeta</name>
    <dbReference type="NCBI Taxonomy" id="301207"/>
    <lineage>
        <taxon>Eukaryota</taxon>
        <taxon>Fungi</taxon>
        <taxon>Dikarya</taxon>
        <taxon>Ascomycota</taxon>
        <taxon>Pezizomycotina</taxon>
        <taxon>Dothideomycetes</taxon>
        <taxon>Pleosporomycetidae</taxon>
        <taxon>Pleosporales</taxon>
        <taxon>Pleosporineae</taxon>
        <taxon>Didymellaceae</taxon>
        <taxon>Macroventuria</taxon>
    </lineage>
</organism>
<comment type="caution">
    <text evidence="1">The sequence shown here is derived from an EMBL/GenBank/DDBJ whole genome shotgun (WGS) entry which is preliminary data.</text>
</comment>
<evidence type="ECO:0000313" key="1">
    <source>
        <dbReference type="EMBL" id="KAF2621682.1"/>
    </source>
</evidence>
<name>A0ACB6RL35_9PLEO</name>
<reference evidence="1" key="1">
    <citation type="journal article" date="2020" name="Stud. Mycol.">
        <title>101 Dothideomycetes genomes: a test case for predicting lifestyles and emergence of pathogens.</title>
        <authorList>
            <person name="Haridas S."/>
            <person name="Albert R."/>
            <person name="Binder M."/>
            <person name="Bloem J."/>
            <person name="Labutti K."/>
            <person name="Salamov A."/>
            <person name="Andreopoulos B."/>
            <person name="Baker S."/>
            <person name="Barry K."/>
            <person name="Bills G."/>
            <person name="Bluhm B."/>
            <person name="Cannon C."/>
            <person name="Castanera R."/>
            <person name="Culley D."/>
            <person name="Daum C."/>
            <person name="Ezra D."/>
            <person name="Gonzalez J."/>
            <person name="Henrissat B."/>
            <person name="Kuo A."/>
            <person name="Liang C."/>
            <person name="Lipzen A."/>
            <person name="Lutzoni F."/>
            <person name="Magnuson J."/>
            <person name="Mondo S."/>
            <person name="Nolan M."/>
            <person name="Ohm R."/>
            <person name="Pangilinan J."/>
            <person name="Park H.-J."/>
            <person name="Ramirez L."/>
            <person name="Alfaro M."/>
            <person name="Sun H."/>
            <person name="Tritt A."/>
            <person name="Yoshinaga Y."/>
            <person name="Zwiers L.-H."/>
            <person name="Turgeon B."/>
            <person name="Goodwin S."/>
            <person name="Spatafora J."/>
            <person name="Crous P."/>
            <person name="Grigoriev I."/>
        </authorList>
    </citation>
    <scope>NUCLEOTIDE SEQUENCE</scope>
    <source>
        <strain evidence="1">CBS 525.71</strain>
    </source>
</reference>
<keyword evidence="2" id="KW-1185">Reference proteome</keyword>